<proteinExistence type="predicted"/>
<evidence type="ECO:0000313" key="3">
    <source>
        <dbReference type="Proteomes" id="UP001354709"/>
    </source>
</evidence>
<accession>A0ABU7QAI4</accession>
<evidence type="ECO:0000259" key="1">
    <source>
        <dbReference type="PROSITE" id="PS51077"/>
    </source>
</evidence>
<dbReference type="SUPFAM" id="SSF46785">
    <property type="entry name" value="Winged helix' DNA-binding domain"/>
    <property type="match status" value="1"/>
</dbReference>
<dbReference type="SMART" id="SM00346">
    <property type="entry name" value="HTH_ICLR"/>
    <property type="match status" value="1"/>
</dbReference>
<name>A0ABU7QAI4_9ACTN</name>
<dbReference type="InterPro" id="IPR036390">
    <property type="entry name" value="WH_DNA-bd_sf"/>
</dbReference>
<dbReference type="InterPro" id="IPR005471">
    <property type="entry name" value="Tscrpt_reg_IclR_N"/>
</dbReference>
<dbReference type="Proteomes" id="UP001354709">
    <property type="component" value="Unassembled WGS sequence"/>
</dbReference>
<dbReference type="Pfam" id="PF09339">
    <property type="entry name" value="HTH_IclR"/>
    <property type="match status" value="1"/>
</dbReference>
<dbReference type="RefSeq" id="WP_330814328.1">
    <property type="nucleotide sequence ID" value="NZ_JAZBJO010000037.1"/>
</dbReference>
<organism evidence="2 3">
    <name type="scientific">Streptomyces asiaticus subsp. ignotus</name>
    <dbReference type="NCBI Taxonomy" id="3098222"/>
    <lineage>
        <taxon>Bacteria</taxon>
        <taxon>Bacillati</taxon>
        <taxon>Actinomycetota</taxon>
        <taxon>Actinomycetes</taxon>
        <taxon>Kitasatosporales</taxon>
        <taxon>Streptomycetaceae</taxon>
        <taxon>Streptomyces</taxon>
        <taxon>Streptomyces violaceusniger group</taxon>
    </lineage>
</organism>
<keyword evidence="3" id="KW-1185">Reference proteome</keyword>
<sequence>MSQQPKTRTWQPMDHSSGVGVLDKTSALLDALAIGPATAPTLAARTGLTRPTTHRLLCALTKLDLATALGQTYALGPRAIRLAAAAQRVGQAHRTARIQLEMNKLCATPGVHAARLHQRHGPMLICVARATTRSRSSTHTTLLGAETPIGDDPVALTTLAWQAESVHAESTHGPGHALAPIRHQGWI</sequence>
<feature type="domain" description="HTH iclR-type" evidence="1">
    <location>
        <begin position="19"/>
        <end position="77"/>
    </location>
</feature>
<evidence type="ECO:0000313" key="2">
    <source>
        <dbReference type="EMBL" id="MEE4597594.1"/>
    </source>
</evidence>
<dbReference type="InterPro" id="IPR036388">
    <property type="entry name" value="WH-like_DNA-bd_sf"/>
</dbReference>
<dbReference type="PROSITE" id="PS51077">
    <property type="entry name" value="HTH_ICLR"/>
    <property type="match status" value="1"/>
</dbReference>
<dbReference type="Gene3D" id="1.10.10.10">
    <property type="entry name" value="Winged helix-like DNA-binding domain superfamily/Winged helix DNA-binding domain"/>
    <property type="match status" value="1"/>
</dbReference>
<comment type="caution">
    <text evidence="2">The sequence shown here is derived from an EMBL/GenBank/DDBJ whole genome shotgun (WGS) entry which is preliminary data.</text>
</comment>
<dbReference type="EMBL" id="JAZBJO010000037">
    <property type="protein sequence ID" value="MEE4597594.1"/>
    <property type="molecule type" value="Genomic_DNA"/>
</dbReference>
<protein>
    <submittedName>
        <fullName evidence="2">Helix-turn-helix domain-containing protein</fullName>
    </submittedName>
</protein>
<gene>
    <name evidence="2" type="ORF">V2J94_37930</name>
</gene>
<reference evidence="2 3" key="1">
    <citation type="submission" date="2023-11" db="EMBL/GenBank/DDBJ databases">
        <title>30 novel species of actinomycetes from the DSMZ collection.</title>
        <authorList>
            <person name="Nouioui I."/>
        </authorList>
    </citation>
    <scope>NUCLEOTIDE SEQUENCE [LARGE SCALE GENOMIC DNA]</scope>
    <source>
        <strain evidence="2 3">DSM 41524</strain>
    </source>
</reference>